<dbReference type="EMBL" id="PQXI01000118">
    <property type="protein sequence ID" value="TGO23892.1"/>
    <property type="molecule type" value="Genomic_DNA"/>
</dbReference>
<evidence type="ECO:0000313" key="2">
    <source>
        <dbReference type="Proteomes" id="UP000297910"/>
    </source>
</evidence>
<organism evidence="1 2">
    <name type="scientific">Botrytis paeoniae</name>
    <dbReference type="NCBI Taxonomy" id="278948"/>
    <lineage>
        <taxon>Eukaryota</taxon>
        <taxon>Fungi</taxon>
        <taxon>Dikarya</taxon>
        <taxon>Ascomycota</taxon>
        <taxon>Pezizomycotina</taxon>
        <taxon>Leotiomycetes</taxon>
        <taxon>Helotiales</taxon>
        <taxon>Sclerotiniaceae</taxon>
        <taxon>Botrytis</taxon>
    </lineage>
</organism>
<protein>
    <submittedName>
        <fullName evidence="1">Uncharacterized protein</fullName>
    </submittedName>
</protein>
<keyword evidence="2" id="KW-1185">Reference proteome</keyword>
<gene>
    <name evidence="1" type="ORF">BPAE_0118g00190</name>
</gene>
<proteinExistence type="predicted"/>
<dbReference type="Proteomes" id="UP000297910">
    <property type="component" value="Unassembled WGS sequence"/>
</dbReference>
<sequence length="77" mass="8164">MDGHGHGHGLVGWSGWSLAWIDIVEFNGVLLRRTVWKTAVPTSQEEIAVGKLGVVTGGGKLTLLAFLPAPGNEEDDV</sequence>
<name>A0A4Z1FM51_9HELO</name>
<accession>A0A4Z1FM51</accession>
<comment type="caution">
    <text evidence="1">The sequence shown here is derived from an EMBL/GenBank/DDBJ whole genome shotgun (WGS) entry which is preliminary data.</text>
</comment>
<dbReference type="AlphaFoldDB" id="A0A4Z1FM51"/>
<reference evidence="1 2" key="1">
    <citation type="submission" date="2017-12" db="EMBL/GenBank/DDBJ databases">
        <title>Comparative genomics of Botrytis spp.</title>
        <authorList>
            <person name="Valero-Jimenez C.A."/>
            <person name="Tapia P."/>
            <person name="Veloso J."/>
            <person name="Silva-Moreno E."/>
            <person name="Staats M."/>
            <person name="Valdes J.H."/>
            <person name="Van Kan J.A.L."/>
        </authorList>
    </citation>
    <scope>NUCLEOTIDE SEQUENCE [LARGE SCALE GENOMIC DNA]</scope>
    <source>
        <strain evidence="1 2">Bp0003</strain>
    </source>
</reference>
<evidence type="ECO:0000313" key="1">
    <source>
        <dbReference type="EMBL" id="TGO23892.1"/>
    </source>
</evidence>